<proteinExistence type="predicted"/>
<evidence type="ECO:0000313" key="1">
    <source>
        <dbReference type="EMBL" id="KAL1243327.1"/>
    </source>
</evidence>
<dbReference type="Proteomes" id="UP001558632">
    <property type="component" value="Unassembled WGS sequence"/>
</dbReference>
<accession>A0ABR3KVE3</accession>
<organism evidence="1 2">
    <name type="scientific">Trichinella spiralis</name>
    <name type="common">Trichina worm</name>
    <dbReference type="NCBI Taxonomy" id="6334"/>
    <lineage>
        <taxon>Eukaryota</taxon>
        <taxon>Metazoa</taxon>
        <taxon>Ecdysozoa</taxon>
        <taxon>Nematoda</taxon>
        <taxon>Enoplea</taxon>
        <taxon>Dorylaimia</taxon>
        <taxon>Trichinellida</taxon>
        <taxon>Trichinellidae</taxon>
        <taxon>Trichinella</taxon>
    </lineage>
</organism>
<reference evidence="1 2" key="1">
    <citation type="submission" date="2024-07" db="EMBL/GenBank/DDBJ databases">
        <title>Enhanced genomic and transcriptomic resources for Trichinella pseudospiralis and T. spiralis underpin the discovery of pronounced molecular differences between stages and species.</title>
        <authorList>
            <person name="Pasi K.K."/>
            <person name="La Rosa G."/>
            <person name="Gomez-Morales M.A."/>
            <person name="Tosini F."/>
            <person name="Sumanam S."/>
            <person name="Young N.D."/>
            <person name="Chang B.C."/>
            <person name="Robin G.B."/>
        </authorList>
    </citation>
    <scope>NUCLEOTIDE SEQUENCE [LARGE SCALE GENOMIC DNA]</scope>
    <source>
        <strain evidence="1">ISS534</strain>
    </source>
</reference>
<evidence type="ECO:0000313" key="2">
    <source>
        <dbReference type="Proteomes" id="UP001558632"/>
    </source>
</evidence>
<gene>
    <name evidence="1" type="ORF">TSPI_03265</name>
</gene>
<protein>
    <submittedName>
        <fullName evidence="1">Protein PRRC2A</fullName>
    </submittedName>
</protein>
<keyword evidence="2" id="KW-1185">Reference proteome</keyword>
<sequence length="99" mass="10715">MYMYSSVLKISPSWWRWYVSSGVPSSAASSSDDCSNVTTVANCCPHSSANRTLLGRVFFGSGAGKASEMLSSAFSSEIFCFADEVAEIFLCTTGVRRRC</sequence>
<comment type="caution">
    <text evidence="1">The sequence shown here is derived from an EMBL/GenBank/DDBJ whole genome shotgun (WGS) entry which is preliminary data.</text>
</comment>
<name>A0ABR3KVE3_TRISP</name>
<dbReference type="EMBL" id="JBEUSY010000170">
    <property type="protein sequence ID" value="KAL1243327.1"/>
    <property type="molecule type" value="Genomic_DNA"/>
</dbReference>